<reference evidence="1 2" key="1">
    <citation type="submission" date="2017-01" db="EMBL/GenBank/DDBJ databases">
        <authorList>
            <person name="Mah S.A."/>
            <person name="Swanson W.J."/>
            <person name="Moy G.W."/>
            <person name="Vacquier V.D."/>
        </authorList>
    </citation>
    <scope>NUCLEOTIDE SEQUENCE [LARGE SCALE GENOMIC DNA]</scope>
    <source>
        <strain evidence="1 2">DSM 22694</strain>
    </source>
</reference>
<evidence type="ECO:0000313" key="1">
    <source>
        <dbReference type="EMBL" id="APW43097.1"/>
    </source>
</evidence>
<sequence length="151" mass="16505">MDWRVEDLVPHRAGMSWLSRIVQVDANTAVAEADIREGMFFVRDGRLGVWTGIEFMAQTVAAWAGHRAQREGRAVVLGMLVGSRQFQAQCQHFSVGQTLRIASQLELLADNGLGMFDCKISVDGAVVASARLSVFEPPDAAAFLELQKGQS</sequence>
<dbReference type="KEGG" id="rsb:RS694_11545"/>
<keyword evidence="2" id="KW-1185">Reference proteome</keyword>
<dbReference type="InterPro" id="IPR016776">
    <property type="entry name" value="ApeP-like_dehydratase"/>
</dbReference>
<proteinExistence type="predicted"/>
<dbReference type="eggNOG" id="COG4706">
    <property type="taxonomic scope" value="Bacteria"/>
</dbReference>
<dbReference type="InterPro" id="IPR029069">
    <property type="entry name" value="HotDog_dom_sf"/>
</dbReference>
<accession>A0A1P8KAR1</accession>
<dbReference type="STRING" id="1484693.RS694_11545"/>
<dbReference type="PIRSF" id="PIRSF020565">
    <property type="entry name" value="3Ho_Ac_ACP_DH_prd"/>
    <property type="match status" value="1"/>
</dbReference>
<organism evidence="1 2">
    <name type="scientific">Rhodoferax saidenbachensis</name>
    <dbReference type="NCBI Taxonomy" id="1484693"/>
    <lineage>
        <taxon>Bacteria</taxon>
        <taxon>Pseudomonadati</taxon>
        <taxon>Pseudomonadota</taxon>
        <taxon>Betaproteobacteria</taxon>
        <taxon>Burkholderiales</taxon>
        <taxon>Comamonadaceae</taxon>
        <taxon>Rhodoferax</taxon>
    </lineage>
</organism>
<dbReference type="Proteomes" id="UP000186110">
    <property type="component" value="Chromosome"/>
</dbReference>
<gene>
    <name evidence="1" type="ORF">RS694_11545</name>
</gene>
<evidence type="ECO:0008006" key="3">
    <source>
        <dbReference type="Google" id="ProtNLM"/>
    </source>
</evidence>
<protein>
    <recommendedName>
        <fullName evidence="3">3-hydroxylacyl-ACP dehydratase</fullName>
    </recommendedName>
</protein>
<dbReference type="Gene3D" id="3.10.129.10">
    <property type="entry name" value="Hotdog Thioesterase"/>
    <property type="match status" value="1"/>
</dbReference>
<dbReference type="SUPFAM" id="SSF54637">
    <property type="entry name" value="Thioesterase/thiol ester dehydrase-isomerase"/>
    <property type="match status" value="1"/>
</dbReference>
<evidence type="ECO:0000313" key="2">
    <source>
        <dbReference type="Proteomes" id="UP000186110"/>
    </source>
</evidence>
<dbReference type="RefSeq" id="WP_029706443.1">
    <property type="nucleotide sequence ID" value="NZ_CP019239.1"/>
</dbReference>
<name>A0A1P8KAR1_9BURK</name>
<dbReference type="AlphaFoldDB" id="A0A1P8KAR1"/>
<dbReference type="EMBL" id="CP019239">
    <property type="protein sequence ID" value="APW43097.1"/>
    <property type="molecule type" value="Genomic_DNA"/>
</dbReference>
<dbReference type="Pfam" id="PF22817">
    <property type="entry name" value="ApeP-like"/>
    <property type="match status" value="1"/>
</dbReference>